<dbReference type="GO" id="GO:0016788">
    <property type="term" value="F:hydrolase activity, acting on ester bonds"/>
    <property type="evidence" value="ECO:0007669"/>
    <property type="project" value="InterPro"/>
</dbReference>
<comment type="caution">
    <text evidence="2">The sequence shown here is derived from an EMBL/GenBank/DDBJ whole genome shotgun (WGS) entry which is preliminary data.</text>
</comment>
<dbReference type="InterPro" id="IPR036514">
    <property type="entry name" value="SGNH_hydro_sf"/>
</dbReference>
<dbReference type="EMBL" id="MU865603">
    <property type="protein sequence ID" value="KAK4220992.1"/>
    <property type="molecule type" value="Genomic_DNA"/>
</dbReference>
<feature type="signal peptide" evidence="1">
    <location>
        <begin position="1"/>
        <end position="21"/>
    </location>
</feature>
<organism evidence="2 3">
    <name type="scientific">Podospora fimiseda</name>
    <dbReference type="NCBI Taxonomy" id="252190"/>
    <lineage>
        <taxon>Eukaryota</taxon>
        <taxon>Fungi</taxon>
        <taxon>Dikarya</taxon>
        <taxon>Ascomycota</taxon>
        <taxon>Pezizomycotina</taxon>
        <taxon>Sordariomycetes</taxon>
        <taxon>Sordariomycetidae</taxon>
        <taxon>Sordariales</taxon>
        <taxon>Podosporaceae</taxon>
        <taxon>Podospora</taxon>
    </lineage>
</organism>
<proteinExistence type="predicted"/>
<dbReference type="PANTHER" id="PTHR37981">
    <property type="entry name" value="LIPASE 2"/>
    <property type="match status" value="1"/>
</dbReference>
<dbReference type="PANTHER" id="PTHR37981:SF1">
    <property type="entry name" value="SGNH HYDROLASE-TYPE ESTERASE DOMAIN-CONTAINING PROTEIN"/>
    <property type="match status" value="1"/>
</dbReference>
<dbReference type="AlphaFoldDB" id="A0AAN6YRC3"/>
<dbReference type="SUPFAM" id="SSF52266">
    <property type="entry name" value="SGNH hydrolase"/>
    <property type="match status" value="1"/>
</dbReference>
<reference evidence="2" key="1">
    <citation type="journal article" date="2023" name="Mol. Phylogenet. Evol.">
        <title>Genome-scale phylogeny and comparative genomics of the fungal order Sordariales.</title>
        <authorList>
            <person name="Hensen N."/>
            <person name="Bonometti L."/>
            <person name="Westerberg I."/>
            <person name="Brannstrom I.O."/>
            <person name="Guillou S."/>
            <person name="Cros-Aarteil S."/>
            <person name="Calhoun S."/>
            <person name="Haridas S."/>
            <person name="Kuo A."/>
            <person name="Mondo S."/>
            <person name="Pangilinan J."/>
            <person name="Riley R."/>
            <person name="LaButti K."/>
            <person name="Andreopoulos B."/>
            <person name="Lipzen A."/>
            <person name="Chen C."/>
            <person name="Yan M."/>
            <person name="Daum C."/>
            <person name="Ng V."/>
            <person name="Clum A."/>
            <person name="Steindorff A."/>
            <person name="Ohm R.A."/>
            <person name="Martin F."/>
            <person name="Silar P."/>
            <person name="Natvig D.O."/>
            <person name="Lalanne C."/>
            <person name="Gautier V."/>
            <person name="Ament-Velasquez S.L."/>
            <person name="Kruys A."/>
            <person name="Hutchinson M.I."/>
            <person name="Powell A.J."/>
            <person name="Barry K."/>
            <person name="Miller A.N."/>
            <person name="Grigoriev I.V."/>
            <person name="Debuchy R."/>
            <person name="Gladieux P."/>
            <person name="Hiltunen Thoren M."/>
            <person name="Johannesson H."/>
        </authorList>
    </citation>
    <scope>NUCLEOTIDE SEQUENCE</scope>
    <source>
        <strain evidence="2">CBS 990.96</strain>
    </source>
</reference>
<evidence type="ECO:0008006" key="4">
    <source>
        <dbReference type="Google" id="ProtNLM"/>
    </source>
</evidence>
<dbReference type="GO" id="GO:0006629">
    <property type="term" value="P:lipid metabolic process"/>
    <property type="evidence" value="ECO:0007669"/>
    <property type="project" value="TreeGrafter"/>
</dbReference>
<keyword evidence="3" id="KW-1185">Reference proteome</keyword>
<protein>
    <recommendedName>
        <fullName evidence="4">SGNH hydrolase-type esterase domain-containing protein</fullName>
    </recommendedName>
</protein>
<accession>A0AAN6YRC3</accession>
<gene>
    <name evidence="2" type="ORF">QBC38DRAFT_429861</name>
</gene>
<reference evidence="2" key="2">
    <citation type="submission" date="2023-05" db="EMBL/GenBank/DDBJ databases">
        <authorList>
            <consortium name="Lawrence Berkeley National Laboratory"/>
            <person name="Steindorff A."/>
            <person name="Hensen N."/>
            <person name="Bonometti L."/>
            <person name="Westerberg I."/>
            <person name="Brannstrom I.O."/>
            <person name="Guillou S."/>
            <person name="Cros-Aarteil S."/>
            <person name="Calhoun S."/>
            <person name="Haridas S."/>
            <person name="Kuo A."/>
            <person name="Mondo S."/>
            <person name="Pangilinan J."/>
            <person name="Riley R."/>
            <person name="Labutti K."/>
            <person name="Andreopoulos B."/>
            <person name="Lipzen A."/>
            <person name="Chen C."/>
            <person name="Yanf M."/>
            <person name="Daum C."/>
            <person name="Ng V."/>
            <person name="Clum A."/>
            <person name="Ohm R."/>
            <person name="Martin F."/>
            <person name="Silar P."/>
            <person name="Natvig D."/>
            <person name="Lalanne C."/>
            <person name="Gautier V."/>
            <person name="Ament-Velasquez S.L."/>
            <person name="Kruys A."/>
            <person name="Hutchinson M.I."/>
            <person name="Powell A.J."/>
            <person name="Barry K."/>
            <person name="Miller A.N."/>
            <person name="Grigoriev I.V."/>
            <person name="Debuchy R."/>
            <person name="Gladieux P."/>
            <person name="Thoren M.H."/>
            <person name="Johannesson H."/>
        </authorList>
    </citation>
    <scope>NUCLEOTIDE SEQUENCE</scope>
    <source>
        <strain evidence="2">CBS 990.96</strain>
    </source>
</reference>
<sequence length="288" mass="32245">MRNLGIWRALLASRLIGATIAIPHSGNWSLWSNSLMGRQIDPDFDMDLSSIRRLGAVGDSYFAGIGAGNRLGIPSLFTQSDYACSRYDGSYPQLVKDDDRLKGSSGEAPFEFRSCSDPVVDDMLSKQIPYTTAHQDAILLSVGGNNAELSKILNACVFQWIHITGFQKIFIELDFEGLVKKGADKFESWFGFRPKGWDLDKISRSCDEQLSRTERIINGDDYNHKLDWVISATKETLAPWGRIYWTGYAKFFGTEYTPECDSVSWTTWVHSLYKGSSTELAVLGAEFG</sequence>
<keyword evidence="1" id="KW-0732">Signal</keyword>
<dbReference type="Proteomes" id="UP001301958">
    <property type="component" value="Unassembled WGS sequence"/>
</dbReference>
<evidence type="ECO:0000313" key="2">
    <source>
        <dbReference type="EMBL" id="KAK4220992.1"/>
    </source>
</evidence>
<evidence type="ECO:0000313" key="3">
    <source>
        <dbReference type="Proteomes" id="UP001301958"/>
    </source>
</evidence>
<evidence type="ECO:0000256" key="1">
    <source>
        <dbReference type="SAM" id="SignalP"/>
    </source>
</evidence>
<name>A0AAN6YRC3_9PEZI</name>
<dbReference type="InterPro" id="IPR037460">
    <property type="entry name" value="SEST-like"/>
</dbReference>
<dbReference type="Gene3D" id="3.40.50.1110">
    <property type="entry name" value="SGNH hydrolase"/>
    <property type="match status" value="1"/>
</dbReference>
<feature type="chain" id="PRO_5042863784" description="SGNH hydrolase-type esterase domain-containing protein" evidence="1">
    <location>
        <begin position="22"/>
        <end position="288"/>
    </location>
</feature>